<dbReference type="Pfam" id="PF13430">
    <property type="entry name" value="DUF4112"/>
    <property type="match status" value="1"/>
</dbReference>
<keyword evidence="1" id="KW-0472">Membrane</keyword>
<name>A0A1Z4N9N8_9CYAN</name>
<proteinExistence type="predicted"/>
<keyword evidence="1" id="KW-1133">Transmembrane helix</keyword>
<dbReference type="KEGG" id="ttq:NIES37_63940"/>
<gene>
    <name evidence="2" type="ORF">NIES37_63940</name>
</gene>
<dbReference type="RefSeq" id="WP_096582571.1">
    <property type="nucleotide sequence ID" value="NZ_CAWNJS010000001.1"/>
</dbReference>
<organism evidence="2 3">
    <name type="scientific">Tolypothrix tenuis PCC 7101</name>
    <dbReference type="NCBI Taxonomy" id="231146"/>
    <lineage>
        <taxon>Bacteria</taxon>
        <taxon>Bacillati</taxon>
        <taxon>Cyanobacteriota</taxon>
        <taxon>Cyanophyceae</taxon>
        <taxon>Nostocales</taxon>
        <taxon>Tolypothrichaceae</taxon>
        <taxon>Tolypothrix</taxon>
    </lineage>
</organism>
<keyword evidence="3" id="KW-1185">Reference proteome</keyword>
<sequence length="160" mass="18115">MDINRHFRQSLPLKVEAHEENLLQARNEIQKFIKLSEGLVFGKLGLDAAIGLLPIVDGLYTGIASFWLLLQSYRIKTDFPEKLLIIILSFADILLGSFPGAGDIGDTFFRVHAWNGNRLITHIDKQIALINRVREQLNQGLNPDISALEDILFRNGKTHR</sequence>
<dbReference type="InterPro" id="IPR025187">
    <property type="entry name" value="DUF4112"/>
</dbReference>
<dbReference type="EMBL" id="AP018248">
    <property type="protein sequence ID" value="BAZ02382.1"/>
    <property type="molecule type" value="Genomic_DNA"/>
</dbReference>
<keyword evidence="1" id="KW-0812">Transmembrane</keyword>
<dbReference type="Proteomes" id="UP000218785">
    <property type="component" value="Chromosome"/>
</dbReference>
<accession>A0A1Z4N9N8</accession>
<evidence type="ECO:0008006" key="4">
    <source>
        <dbReference type="Google" id="ProtNLM"/>
    </source>
</evidence>
<protein>
    <recommendedName>
        <fullName evidence="4">DUF4112 domain-containing protein</fullName>
    </recommendedName>
</protein>
<evidence type="ECO:0000256" key="1">
    <source>
        <dbReference type="SAM" id="Phobius"/>
    </source>
</evidence>
<evidence type="ECO:0000313" key="2">
    <source>
        <dbReference type="EMBL" id="BAZ02382.1"/>
    </source>
</evidence>
<feature type="transmembrane region" description="Helical" evidence="1">
    <location>
        <begin position="48"/>
        <end position="70"/>
    </location>
</feature>
<dbReference type="AlphaFoldDB" id="A0A1Z4N9N8"/>
<feature type="transmembrane region" description="Helical" evidence="1">
    <location>
        <begin position="82"/>
        <end position="101"/>
    </location>
</feature>
<reference evidence="2 3" key="1">
    <citation type="submission" date="2017-06" db="EMBL/GenBank/DDBJ databases">
        <title>Genome sequencing of cyanobaciteial culture collection at National Institute for Environmental Studies (NIES).</title>
        <authorList>
            <person name="Hirose Y."/>
            <person name="Shimura Y."/>
            <person name="Fujisawa T."/>
            <person name="Nakamura Y."/>
            <person name="Kawachi M."/>
        </authorList>
    </citation>
    <scope>NUCLEOTIDE SEQUENCE [LARGE SCALE GENOMIC DNA]</scope>
    <source>
        <strain evidence="2 3">NIES-37</strain>
    </source>
</reference>
<evidence type="ECO:0000313" key="3">
    <source>
        <dbReference type="Proteomes" id="UP000218785"/>
    </source>
</evidence>